<dbReference type="InterPro" id="IPR036188">
    <property type="entry name" value="FAD/NAD-bd_sf"/>
</dbReference>
<keyword evidence="2" id="KW-0285">Flavoprotein</keyword>
<keyword evidence="5" id="KW-0560">Oxidoreductase</keyword>
<keyword evidence="4" id="KW-0521">NADP</keyword>
<organism evidence="6 7">
    <name type="scientific">Neofusicoccum ribis</name>
    <dbReference type="NCBI Taxonomy" id="45134"/>
    <lineage>
        <taxon>Eukaryota</taxon>
        <taxon>Fungi</taxon>
        <taxon>Dikarya</taxon>
        <taxon>Ascomycota</taxon>
        <taxon>Pezizomycotina</taxon>
        <taxon>Dothideomycetes</taxon>
        <taxon>Dothideomycetes incertae sedis</taxon>
        <taxon>Botryosphaeriales</taxon>
        <taxon>Botryosphaeriaceae</taxon>
        <taxon>Neofusicoccum</taxon>
    </lineage>
</organism>
<dbReference type="SUPFAM" id="SSF51905">
    <property type="entry name" value="FAD/NAD(P)-binding domain"/>
    <property type="match status" value="2"/>
</dbReference>
<dbReference type="InterPro" id="IPR020946">
    <property type="entry name" value="Flavin_mOase-like"/>
</dbReference>
<keyword evidence="3" id="KW-0274">FAD</keyword>
<evidence type="ECO:0000256" key="2">
    <source>
        <dbReference type="ARBA" id="ARBA00022630"/>
    </source>
</evidence>
<evidence type="ECO:0000313" key="6">
    <source>
        <dbReference type="EMBL" id="KAL1625638.1"/>
    </source>
</evidence>
<dbReference type="Pfam" id="PF00743">
    <property type="entry name" value="FMO-like"/>
    <property type="match status" value="2"/>
</dbReference>
<evidence type="ECO:0000256" key="3">
    <source>
        <dbReference type="ARBA" id="ARBA00022827"/>
    </source>
</evidence>
<dbReference type="Proteomes" id="UP001521116">
    <property type="component" value="Unassembled WGS sequence"/>
</dbReference>
<accession>A0ABR3SNP2</accession>
<proteinExistence type="inferred from homology"/>
<protein>
    <recommendedName>
        <fullName evidence="8">Thiol-specific monooxygenase</fullName>
    </recommendedName>
</protein>
<dbReference type="EMBL" id="JAJVDC020000091">
    <property type="protein sequence ID" value="KAL1625638.1"/>
    <property type="molecule type" value="Genomic_DNA"/>
</dbReference>
<comment type="similarity">
    <text evidence="1">Belongs to the FMO family.</text>
</comment>
<dbReference type="PIRSF" id="PIRSF000332">
    <property type="entry name" value="FMO"/>
    <property type="match status" value="1"/>
</dbReference>
<dbReference type="PRINTS" id="PR00419">
    <property type="entry name" value="ADXRDTASE"/>
</dbReference>
<dbReference type="InterPro" id="IPR050346">
    <property type="entry name" value="FMO-like"/>
</dbReference>
<evidence type="ECO:0000256" key="4">
    <source>
        <dbReference type="ARBA" id="ARBA00022857"/>
    </source>
</evidence>
<dbReference type="PANTHER" id="PTHR23023">
    <property type="entry name" value="DIMETHYLANILINE MONOOXYGENASE"/>
    <property type="match status" value="1"/>
</dbReference>
<dbReference type="Gene3D" id="3.50.50.60">
    <property type="entry name" value="FAD/NAD(P)-binding domain"/>
    <property type="match status" value="2"/>
</dbReference>
<gene>
    <name evidence="6" type="ORF">SLS56_007222</name>
</gene>
<evidence type="ECO:0000313" key="7">
    <source>
        <dbReference type="Proteomes" id="UP001521116"/>
    </source>
</evidence>
<reference evidence="6 7" key="1">
    <citation type="submission" date="2024-02" db="EMBL/GenBank/DDBJ databases">
        <title>De novo assembly and annotation of 12 fungi associated with fruit tree decline syndrome in Ontario, Canada.</title>
        <authorList>
            <person name="Sulman M."/>
            <person name="Ellouze W."/>
            <person name="Ilyukhin E."/>
        </authorList>
    </citation>
    <scope>NUCLEOTIDE SEQUENCE [LARGE SCALE GENOMIC DNA]</scope>
    <source>
        <strain evidence="6 7">M1-105</strain>
    </source>
</reference>
<name>A0ABR3SNP2_9PEZI</name>
<keyword evidence="7" id="KW-1185">Reference proteome</keyword>
<comment type="caution">
    <text evidence="6">The sequence shown here is derived from an EMBL/GenBank/DDBJ whole genome shotgun (WGS) entry which is preliminary data.</text>
</comment>
<evidence type="ECO:0000256" key="1">
    <source>
        <dbReference type="ARBA" id="ARBA00009183"/>
    </source>
</evidence>
<evidence type="ECO:0008006" key="8">
    <source>
        <dbReference type="Google" id="ProtNLM"/>
    </source>
</evidence>
<sequence length="485" mass="54265">MAIKAKRVAVIGAGPAGAIAVDALVKEQAFDCIRVFERKDQVGGLWIYSPQLPPKIPSLKALVERQADVPITIPSHFPAETPKSERVNSHQYRFSDNGLHQDLHSNVPPEIMAYTQEPIPKTLSERSLALFGPDSPTRHHTVIKKHIEDIFARGGHEKLIEFNTSVELAEKKGAEWILTLRKERPGKATDYWWQETFDAVVVASGHYYVPHIPNIPGLIEYDQRFPGRIHHTKHFRSADDFKDKRVLVIGGSISAIDAVHDIRAVAAKPIHAAIRNPLPAFGMAPFEHPHIAIRKPVALLDPASGRIYFDDGSAVDGIDRVVFATGYDFSFPFLPSLKTPNRRVPGLYLHVFDIADPTLAFVGAVSGFTFKAFEYQAVAVARLFAGRAELPEPEAMRRWEADHLALRGEGKPFYTLAPDFEQYFEALRKVAGEPAEGTTGRVLPPFDQAWLDIFARVLETRLSYWRREAKKVEEEEAGKGVRARL</sequence>
<evidence type="ECO:0000256" key="5">
    <source>
        <dbReference type="ARBA" id="ARBA00023002"/>
    </source>
</evidence>
<dbReference type="InterPro" id="IPR000960">
    <property type="entry name" value="Flavin_mOase"/>
</dbReference>